<dbReference type="InterPro" id="IPR052042">
    <property type="entry name" value="Tail_sheath_structural"/>
</dbReference>
<name>A0A6J5QIH9_9CAUD</name>
<keyword evidence="2" id="KW-1162">Viral penetration into host cytoplasm</keyword>
<dbReference type="InterPro" id="IPR035089">
    <property type="entry name" value="Phage_sheath_subtilisin"/>
</dbReference>
<dbReference type="PANTHER" id="PTHR35861">
    <property type="match status" value="1"/>
</dbReference>
<dbReference type="GO" id="GO:0099000">
    <property type="term" value="P:symbiont genome ejection through host cell envelope, contractile tail mechanism"/>
    <property type="evidence" value="ECO:0007669"/>
    <property type="project" value="UniProtKB-KW"/>
</dbReference>
<dbReference type="EMBL" id="LR797022">
    <property type="protein sequence ID" value="CAB4182207.1"/>
    <property type="molecule type" value="Genomic_DNA"/>
</dbReference>
<dbReference type="Pfam" id="PF22671">
    <property type="entry name" value="Gp18_domIII_N"/>
    <property type="match status" value="1"/>
</dbReference>
<accession>A0A6J5QIH9</accession>
<evidence type="ECO:0000259" key="9">
    <source>
        <dbReference type="Pfam" id="PF17482"/>
    </source>
</evidence>
<evidence type="ECO:0000259" key="8">
    <source>
        <dbReference type="Pfam" id="PF04984"/>
    </source>
</evidence>
<feature type="domain" description="Tail sheath protein C-terminal" evidence="9">
    <location>
        <begin position="682"/>
        <end position="782"/>
    </location>
</feature>
<dbReference type="GO" id="GO:0098027">
    <property type="term" value="C:virus tail, sheath"/>
    <property type="evidence" value="ECO:0007669"/>
    <property type="project" value="UniProtKB-KW"/>
</dbReference>
<evidence type="ECO:0000313" key="11">
    <source>
        <dbReference type="EMBL" id="CAB4182207.1"/>
    </source>
</evidence>
<dbReference type="PANTHER" id="PTHR35861:SF1">
    <property type="entry name" value="PHAGE TAIL SHEATH PROTEIN"/>
    <property type="match status" value="1"/>
</dbReference>
<organism evidence="11">
    <name type="scientific">uncultured Caudovirales phage</name>
    <dbReference type="NCBI Taxonomy" id="2100421"/>
    <lineage>
        <taxon>Viruses</taxon>
        <taxon>Duplodnaviria</taxon>
        <taxon>Heunggongvirae</taxon>
        <taxon>Uroviricota</taxon>
        <taxon>Caudoviricetes</taxon>
        <taxon>Peduoviridae</taxon>
        <taxon>Maltschvirus</taxon>
        <taxon>Maltschvirus maltsch</taxon>
    </lineage>
</organism>
<evidence type="ECO:0000256" key="1">
    <source>
        <dbReference type="ARBA" id="ARBA00008005"/>
    </source>
</evidence>
<dbReference type="Pfam" id="PF04984">
    <property type="entry name" value="Phage_sheath_1"/>
    <property type="match status" value="1"/>
</dbReference>
<keyword evidence="5" id="KW-1229">Viral tail sheath protein</keyword>
<dbReference type="InterPro" id="IPR020287">
    <property type="entry name" value="Tail_sheath_C"/>
</dbReference>
<feature type="domain" description="Tail sheath protein Gp18-like" evidence="10">
    <location>
        <begin position="27"/>
        <end position="83"/>
    </location>
</feature>
<evidence type="ECO:0000256" key="6">
    <source>
        <dbReference type="ARBA" id="ARBA00023009"/>
    </source>
</evidence>
<dbReference type="Pfam" id="PF17482">
    <property type="entry name" value="Phage_sheath_1C"/>
    <property type="match status" value="1"/>
</dbReference>
<evidence type="ECO:0000256" key="2">
    <source>
        <dbReference type="ARBA" id="ARBA00022595"/>
    </source>
</evidence>
<evidence type="ECO:0000256" key="5">
    <source>
        <dbReference type="ARBA" id="ARBA00023003"/>
    </source>
</evidence>
<keyword evidence="3" id="KW-1227">Viral tail protein</keyword>
<protein>
    <submittedName>
        <fullName evidence="11">Tail sheath protein</fullName>
    </submittedName>
</protein>
<evidence type="ECO:0000256" key="4">
    <source>
        <dbReference type="ARBA" id="ARBA00022766"/>
    </source>
</evidence>
<sequence length="797" mass="84796">MPFQLSPGVNVTEIDLTGIVPAVATSTGAIAGIFPWGPIGQRVLVDTENKLVSSFGAPTSNNAETFYTAANFLSYGNSLYVVRAANTTSDNTTIADVGSTENTAISVFNSYANTSALNSSLTVLTIATNTAVFTVGETVNQSNGSSNTANGVVYSTNSSYLVLSSAQGTFSNTYQVKGVTSSANATWSAQQTKNTVSHYVVLKNRIDYDTQVTPNSNGGYSSAINSAVQWVAKYGGAYGNSLRVSVCDTPNAYSSNINLYQLGANAGIGTNSVYGTLTIAYGESAANIVFTGTNSASYAVTVGASFANGDLVTVGNTTIGVQLMQVTSTLVTGSNVAINFSSACKLPTSLSLSNTVGGNSTVINLNRRWQYSTVVGSAPIVSDYQSAYGNSSVVDQIHVVVVDNGGVFSGTPGTILETFEGLSRATNSLTTGGASNYYASIINDSSKYIWWANDRTTAASGLAASLSPSTNSTPFSVNFVNGTDGYSESDVQLACLAQGYDLFGSTEAVDVSLIMQGKPAGGGTTSVNGMTVQNFNLANYIIDNICEARKDCIALISPDDGLIKSNAGIESTAIVNWRGAIHDSSYAVMDSGYKYQYDRYNDVYRWIPMNGDVAGLCVRTDNTRDPWWSPAGFNRGQIKNLVKLRFNPSKADRDLMYPKGINPVVTFPGQGTVLFGDKTCQTKPSAFDHINVRRLFIVLEKAIATAAKFFLFEFNDDFTRAQFKALVNPYLRDIQGRRGITDFLVVCDGTNNTAEVIDGNRFVGDIYIKPARSINYIQLNFVAVRTGVQFSEVVGKF</sequence>
<reference evidence="11" key="1">
    <citation type="submission" date="2020-05" db="EMBL/GenBank/DDBJ databases">
        <authorList>
            <person name="Chiriac C."/>
            <person name="Salcher M."/>
            <person name="Ghai R."/>
            <person name="Kavagutti S V."/>
        </authorList>
    </citation>
    <scope>NUCLEOTIDE SEQUENCE</scope>
</reference>
<keyword evidence="5" id="KW-0946">Virion</keyword>
<keyword evidence="4" id="KW-1242">Viral contractile tail ejection system</keyword>
<dbReference type="Gene3D" id="3.40.50.11780">
    <property type="match status" value="2"/>
</dbReference>
<feature type="domain" description="Tail sheath protein subtilisin-like" evidence="8">
    <location>
        <begin position="537"/>
        <end position="680"/>
    </location>
</feature>
<dbReference type="InterPro" id="IPR054564">
    <property type="entry name" value="Gp18_domIII_N"/>
</dbReference>
<gene>
    <name evidence="11" type="ORF">UFOVP1071_179</name>
</gene>
<evidence type="ECO:0000259" key="10">
    <source>
        <dbReference type="Pfam" id="PF22671"/>
    </source>
</evidence>
<proteinExistence type="inferred from homology"/>
<comment type="similarity">
    <text evidence="1">Belongs to the myoviridae tail sheath protein family.</text>
</comment>
<keyword evidence="7" id="KW-1160">Virus entry into host cell</keyword>
<evidence type="ECO:0000256" key="3">
    <source>
        <dbReference type="ARBA" id="ARBA00022732"/>
    </source>
</evidence>
<keyword evidence="6" id="KW-1171">Viral genome ejection through host cell envelope</keyword>
<evidence type="ECO:0000256" key="7">
    <source>
        <dbReference type="ARBA" id="ARBA00023296"/>
    </source>
</evidence>